<dbReference type="InterPro" id="IPR004045">
    <property type="entry name" value="Glutathione_S-Trfase_N"/>
</dbReference>
<dbReference type="Gene3D" id="1.20.1050.10">
    <property type="match status" value="1"/>
</dbReference>
<dbReference type="InterPro" id="IPR004046">
    <property type="entry name" value="GST_C"/>
</dbReference>
<evidence type="ECO:0000313" key="5">
    <source>
        <dbReference type="EMBL" id="KAL1297046.1"/>
    </source>
</evidence>
<evidence type="ECO:0000259" key="3">
    <source>
        <dbReference type="PROSITE" id="PS50404"/>
    </source>
</evidence>
<dbReference type="RefSeq" id="XP_069196728.1">
    <property type="nucleotide sequence ID" value="XM_069344310.1"/>
</dbReference>
<name>A0ABR3P2N4_9PEZI</name>
<dbReference type="SUPFAM" id="SSF52833">
    <property type="entry name" value="Thioredoxin-like"/>
    <property type="match status" value="1"/>
</dbReference>
<feature type="domain" description="GST N-terminal" evidence="3">
    <location>
        <begin position="1"/>
        <end position="83"/>
    </location>
</feature>
<dbReference type="EMBL" id="JBFMKM010000016">
    <property type="protein sequence ID" value="KAL1297046.1"/>
    <property type="molecule type" value="Genomic_DNA"/>
</dbReference>
<dbReference type="InterPro" id="IPR010987">
    <property type="entry name" value="Glutathione-S-Trfase_C-like"/>
</dbReference>
<dbReference type="GeneID" id="95978335"/>
<evidence type="ECO:0000313" key="6">
    <source>
        <dbReference type="Proteomes" id="UP001562354"/>
    </source>
</evidence>
<dbReference type="PANTHER" id="PTHR44051">
    <property type="entry name" value="GLUTATHIONE S-TRANSFERASE-RELATED"/>
    <property type="match status" value="1"/>
</dbReference>
<dbReference type="SUPFAM" id="SSF47616">
    <property type="entry name" value="GST C-terminal domain-like"/>
    <property type="match status" value="1"/>
</dbReference>
<reference evidence="5 6" key="1">
    <citation type="submission" date="2024-07" db="EMBL/GenBank/DDBJ databases">
        <title>Draft sequence of the Neodothiora populina.</title>
        <authorList>
            <person name="Drown D.D."/>
            <person name="Schuette U.S."/>
            <person name="Buechlein A.B."/>
            <person name="Rusch D.R."/>
            <person name="Winton L.W."/>
            <person name="Adams G.A."/>
        </authorList>
    </citation>
    <scope>NUCLEOTIDE SEQUENCE [LARGE SCALE GENOMIC DNA]</scope>
    <source>
        <strain evidence="5 6">CPC 39397</strain>
    </source>
</reference>
<protein>
    <recommendedName>
        <fullName evidence="7">Glutathione S-transferase</fullName>
    </recommendedName>
</protein>
<proteinExistence type="inferred from homology"/>
<dbReference type="SFLD" id="SFLDG00358">
    <property type="entry name" value="Main_(cytGST)"/>
    <property type="match status" value="1"/>
</dbReference>
<sequence>MPNITLYFLQASRSIRTAWQLEELNLDYKVEFADREGNKAPQHFKTSSGDTLGKFPVLKDDDLTVAESGAIAEYLCDHYDPDHRLLPTDNVQRAATQRWVHAAEGTFGLHGLAVLYARWSGSDHPDAVKAITDGLSVNVGKDLDFLESELAKGDGRFLVGDHVTIADCMMLFSVQFILARDLGVNGRKWDKVDEWIRKCEATESYQTAVRNTGHTLDP</sequence>
<dbReference type="PANTHER" id="PTHR44051:SF9">
    <property type="entry name" value="GLUTATHIONE S-TRANSFERASE 1"/>
    <property type="match status" value="1"/>
</dbReference>
<dbReference type="Proteomes" id="UP001562354">
    <property type="component" value="Unassembled WGS sequence"/>
</dbReference>
<feature type="domain" description="GST C-terminal" evidence="4">
    <location>
        <begin position="89"/>
        <end position="218"/>
    </location>
</feature>
<dbReference type="InterPro" id="IPR036249">
    <property type="entry name" value="Thioredoxin-like_sf"/>
</dbReference>
<dbReference type="PROSITE" id="PS50404">
    <property type="entry name" value="GST_NTER"/>
    <property type="match status" value="1"/>
</dbReference>
<dbReference type="PROSITE" id="PS50405">
    <property type="entry name" value="GST_CTER"/>
    <property type="match status" value="1"/>
</dbReference>
<dbReference type="Gene3D" id="3.40.30.10">
    <property type="entry name" value="Glutaredoxin"/>
    <property type="match status" value="1"/>
</dbReference>
<accession>A0ABR3P2N4</accession>
<evidence type="ECO:0008006" key="7">
    <source>
        <dbReference type="Google" id="ProtNLM"/>
    </source>
</evidence>
<dbReference type="Pfam" id="PF00043">
    <property type="entry name" value="GST_C"/>
    <property type="match status" value="1"/>
</dbReference>
<evidence type="ECO:0000259" key="4">
    <source>
        <dbReference type="PROSITE" id="PS50405"/>
    </source>
</evidence>
<dbReference type="Pfam" id="PF02798">
    <property type="entry name" value="GST_N"/>
    <property type="match status" value="1"/>
</dbReference>
<evidence type="ECO:0000256" key="2">
    <source>
        <dbReference type="RuleBase" id="RU003494"/>
    </source>
</evidence>
<comment type="caution">
    <text evidence="5">The sequence shown here is derived from an EMBL/GenBank/DDBJ whole genome shotgun (WGS) entry which is preliminary data.</text>
</comment>
<dbReference type="SFLD" id="SFLDS00019">
    <property type="entry name" value="Glutathione_Transferase_(cytos"/>
    <property type="match status" value="1"/>
</dbReference>
<gene>
    <name evidence="5" type="ORF">AAFC00_004635</name>
</gene>
<evidence type="ECO:0000256" key="1">
    <source>
        <dbReference type="ARBA" id="ARBA00007409"/>
    </source>
</evidence>
<dbReference type="InterPro" id="IPR036282">
    <property type="entry name" value="Glutathione-S-Trfase_C_sf"/>
</dbReference>
<organism evidence="5 6">
    <name type="scientific">Neodothiora populina</name>
    <dbReference type="NCBI Taxonomy" id="2781224"/>
    <lineage>
        <taxon>Eukaryota</taxon>
        <taxon>Fungi</taxon>
        <taxon>Dikarya</taxon>
        <taxon>Ascomycota</taxon>
        <taxon>Pezizomycotina</taxon>
        <taxon>Dothideomycetes</taxon>
        <taxon>Dothideomycetidae</taxon>
        <taxon>Dothideales</taxon>
        <taxon>Dothioraceae</taxon>
        <taxon>Neodothiora</taxon>
    </lineage>
</organism>
<keyword evidence="6" id="KW-1185">Reference proteome</keyword>
<dbReference type="InterPro" id="IPR040079">
    <property type="entry name" value="Glutathione_S-Trfase"/>
</dbReference>
<dbReference type="CDD" id="cd03046">
    <property type="entry name" value="GST_N_GTT1_like"/>
    <property type="match status" value="1"/>
</dbReference>
<comment type="similarity">
    <text evidence="1 2">Belongs to the GST superfamily.</text>
</comment>